<keyword evidence="1" id="KW-0472">Membrane</keyword>
<dbReference type="RefSeq" id="WP_187571457.1">
    <property type="nucleotide sequence ID" value="NZ_CP060711.1"/>
</dbReference>
<feature type="transmembrane region" description="Helical" evidence="1">
    <location>
        <begin position="28"/>
        <end position="49"/>
    </location>
</feature>
<dbReference type="AlphaFoldDB" id="A0A7G9QWI8"/>
<keyword evidence="3" id="KW-1185">Reference proteome</keyword>
<reference evidence="2 3" key="1">
    <citation type="submission" date="2020-08" db="EMBL/GenBank/DDBJ databases">
        <title>Genome sequence of Thermomonas brevis KACC 16975T.</title>
        <authorList>
            <person name="Hyun D.-W."/>
            <person name="Bae J.-W."/>
        </authorList>
    </citation>
    <scope>NUCLEOTIDE SEQUENCE [LARGE SCALE GENOMIC DNA]</scope>
    <source>
        <strain evidence="2 3">KACC 16975</strain>
    </source>
</reference>
<dbReference type="Pfam" id="PF14316">
    <property type="entry name" value="DUF4381"/>
    <property type="match status" value="1"/>
</dbReference>
<evidence type="ECO:0000313" key="2">
    <source>
        <dbReference type="EMBL" id="QNN47713.1"/>
    </source>
</evidence>
<protein>
    <submittedName>
        <fullName evidence="2">DUF4381 domain-containing protein</fullName>
    </submittedName>
</protein>
<keyword evidence="1" id="KW-1133">Transmembrane helix</keyword>
<evidence type="ECO:0000256" key="1">
    <source>
        <dbReference type="SAM" id="Phobius"/>
    </source>
</evidence>
<dbReference type="InterPro" id="IPR025489">
    <property type="entry name" value="DUF4381"/>
</dbReference>
<accession>A0A7G9QWI8</accession>
<proteinExistence type="predicted"/>
<dbReference type="Proteomes" id="UP000515977">
    <property type="component" value="Chromosome"/>
</dbReference>
<dbReference type="EMBL" id="CP060711">
    <property type="protein sequence ID" value="QNN47713.1"/>
    <property type="molecule type" value="Genomic_DNA"/>
</dbReference>
<keyword evidence="1" id="KW-0812">Transmembrane</keyword>
<dbReference type="KEGG" id="tbv:H9L17_06160"/>
<sequence>MSLQPAPSLPLKDVHPGLAPAWWPPAPGWWMLLSALLLLVVGIGLWFHLRRRRINAVSRYFDDALARAETPVAKIAAMSELLRRAARRIDPQADRLQGDDWLSFLDAGSKRPAFLDGPGALLRDGAFRPEADPADVEALRLVARRRYLDWMRRA</sequence>
<organism evidence="2 3">
    <name type="scientific">Thermomonas brevis</name>
    <dbReference type="NCBI Taxonomy" id="215691"/>
    <lineage>
        <taxon>Bacteria</taxon>
        <taxon>Pseudomonadati</taxon>
        <taxon>Pseudomonadota</taxon>
        <taxon>Gammaproteobacteria</taxon>
        <taxon>Lysobacterales</taxon>
        <taxon>Lysobacteraceae</taxon>
        <taxon>Thermomonas</taxon>
    </lineage>
</organism>
<evidence type="ECO:0000313" key="3">
    <source>
        <dbReference type="Proteomes" id="UP000515977"/>
    </source>
</evidence>
<gene>
    <name evidence="2" type="ORF">H9L17_06160</name>
</gene>
<name>A0A7G9QWI8_9GAMM</name>